<sequence>MSVRVGHIMRHKDVHGVSGTGKVADVFEATNGKCVVVWISAHASVNVYDHIKDVETTHSHGGKTLVKWDYESPPEPDPMEEILGADKPELTEEEVEQLADETAEAVSQIAATKVAEKMAEKVAEKAAEQRNGTSLEDLEEEPDEDEEIIEEPTE</sequence>
<feature type="region of interest" description="Disordered" evidence="1">
    <location>
        <begin position="120"/>
        <end position="154"/>
    </location>
</feature>
<gene>
    <name evidence="2" type="ORF">LCGC14_2353310</name>
</gene>
<comment type="caution">
    <text evidence="2">The sequence shown here is derived from an EMBL/GenBank/DDBJ whole genome shotgun (WGS) entry which is preliminary data.</text>
</comment>
<organism evidence="2">
    <name type="scientific">marine sediment metagenome</name>
    <dbReference type="NCBI Taxonomy" id="412755"/>
    <lineage>
        <taxon>unclassified sequences</taxon>
        <taxon>metagenomes</taxon>
        <taxon>ecological metagenomes</taxon>
    </lineage>
</organism>
<reference evidence="2" key="1">
    <citation type="journal article" date="2015" name="Nature">
        <title>Complex archaea that bridge the gap between prokaryotes and eukaryotes.</title>
        <authorList>
            <person name="Spang A."/>
            <person name="Saw J.H."/>
            <person name="Jorgensen S.L."/>
            <person name="Zaremba-Niedzwiedzka K."/>
            <person name="Martijn J."/>
            <person name="Lind A.E."/>
            <person name="van Eijk R."/>
            <person name="Schleper C."/>
            <person name="Guy L."/>
            <person name="Ettema T.J."/>
        </authorList>
    </citation>
    <scope>NUCLEOTIDE SEQUENCE</scope>
</reference>
<evidence type="ECO:0000313" key="2">
    <source>
        <dbReference type="EMBL" id="KKL45667.1"/>
    </source>
</evidence>
<accession>A0A0F9F3I9</accession>
<name>A0A0F9F3I9_9ZZZZ</name>
<proteinExistence type="predicted"/>
<dbReference type="EMBL" id="LAZR01034305">
    <property type="protein sequence ID" value="KKL45667.1"/>
    <property type="molecule type" value="Genomic_DNA"/>
</dbReference>
<feature type="non-terminal residue" evidence="2">
    <location>
        <position position="154"/>
    </location>
</feature>
<evidence type="ECO:0000256" key="1">
    <source>
        <dbReference type="SAM" id="MobiDB-lite"/>
    </source>
</evidence>
<dbReference type="AlphaFoldDB" id="A0A0F9F3I9"/>
<feature type="compositionally biased region" description="Acidic residues" evidence="1">
    <location>
        <begin position="136"/>
        <end position="154"/>
    </location>
</feature>
<protein>
    <submittedName>
        <fullName evidence="2">Uncharacterized protein</fullName>
    </submittedName>
</protein>